<dbReference type="InterPro" id="IPR032286">
    <property type="entry name" value="DUF4837"/>
</dbReference>
<dbReference type="RefSeq" id="WP_109620786.1">
    <property type="nucleotide sequence ID" value="NZ_QGDO01000005.1"/>
</dbReference>
<evidence type="ECO:0000256" key="1">
    <source>
        <dbReference type="SAM" id="SignalP"/>
    </source>
</evidence>
<feature type="chain" id="PRO_5016402941" evidence="1">
    <location>
        <begin position="22"/>
        <end position="363"/>
    </location>
</feature>
<dbReference type="EMBL" id="QGDO01000005">
    <property type="protein sequence ID" value="PWJ40229.1"/>
    <property type="molecule type" value="Genomic_DNA"/>
</dbReference>
<organism evidence="2 3">
    <name type="scientific">Sediminitomix flava</name>
    <dbReference type="NCBI Taxonomy" id="379075"/>
    <lineage>
        <taxon>Bacteria</taxon>
        <taxon>Pseudomonadati</taxon>
        <taxon>Bacteroidota</taxon>
        <taxon>Cytophagia</taxon>
        <taxon>Cytophagales</taxon>
        <taxon>Flammeovirgaceae</taxon>
        <taxon>Sediminitomix</taxon>
    </lineage>
</organism>
<keyword evidence="3" id="KW-1185">Reference proteome</keyword>
<dbReference type="AlphaFoldDB" id="A0A315ZVI6"/>
<evidence type="ECO:0000313" key="3">
    <source>
        <dbReference type="Proteomes" id="UP000245535"/>
    </source>
</evidence>
<dbReference type="PROSITE" id="PS51257">
    <property type="entry name" value="PROKAR_LIPOPROTEIN"/>
    <property type="match status" value="1"/>
</dbReference>
<protein>
    <submittedName>
        <fullName evidence="2">Uncharacterized protein DUF4837</fullName>
    </submittedName>
</protein>
<sequence>MKKLMKLFFAFSIIAVTFLSSCNSKKEGKEKVADTTNYALPSANGAIGEIYLLMDSAKWEGELGAEVRKIFNETMPGLLQNETRFNVSYIRPKSFNRVLKRTKNLVFITSLESNSSDTEKLKEFYGKAMQDKFVETGEAYMSAGTDIYARGQKVLNIVSGSDRELMKLLKKNKQSIHKFFADADIARINEKMIFNTHLKNELKKEHGFSLNIPDGYKIAKDTAQFVWLRQPDVKWDKYLIVAYKDYESEKEFDYDSVIHFRDSLCKKFIYGNPAKKDSYVITLKDRFRPDTEVTELDGKFARELRGHWQTYSQTMGGPFVSYTVTDDENKRLYYVEGFVYAPSKDKMPFIRELEAVLTTFETN</sequence>
<gene>
    <name evidence="2" type="ORF">BC781_105297</name>
</gene>
<name>A0A315ZVI6_SEDFL</name>
<reference evidence="2 3" key="1">
    <citation type="submission" date="2018-03" db="EMBL/GenBank/DDBJ databases">
        <title>Genomic Encyclopedia of Archaeal and Bacterial Type Strains, Phase II (KMG-II): from individual species to whole genera.</title>
        <authorList>
            <person name="Goeker M."/>
        </authorList>
    </citation>
    <scope>NUCLEOTIDE SEQUENCE [LARGE SCALE GENOMIC DNA]</scope>
    <source>
        <strain evidence="2 3">DSM 28229</strain>
    </source>
</reference>
<evidence type="ECO:0000313" key="2">
    <source>
        <dbReference type="EMBL" id="PWJ40229.1"/>
    </source>
</evidence>
<comment type="caution">
    <text evidence="2">The sequence shown here is derived from an EMBL/GenBank/DDBJ whole genome shotgun (WGS) entry which is preliminary data.</text>
</comment>
<feature type="signal peptide" evidence="1">
    <location>
        <begin position="1"/>
        <end position="21"/>
    </location>
</feature>
<dbReference type="Proteomes" id="UP000245535">
    <property type="component" value="Unassembled WGS sequence"/>
</dbReference>
<keyword evidence="1" id="KW-0732">Signal</keyword>
<dbReference type="Pfam" id="PF16125">
    <property type="entry name" value="DUF4837"/>
    <property type="match status" value="1"/>
</dbReference>
<proteinExistence type="predicted"/>
<accession>A0A315ZVI6</accession>
<dbReference type="OrthoDB" id="1115230at2"/>